<evidence type="ECO:0000259" key="8">
    <source>
        <dbReference type="PROSITE" id="PS50158"/>
    </source>
</evidence>
<keyword evidence="3" id="KW-0808">Transferase</keyword>
<dbReference type="Pfam" id="PF22600">
    <property type="entry name" value="MTPAP-like_central"/>
    <property type="match status" value="1"/>
</dbReference>
<dbReference type="SUPFAM" id="SSF81301">
    <property type="entry name" value="Nucleotidyltransferase"/>
    <property type="match status" value="2"/>
</dbReference>
<keyword evidence="6" id="KW-0862">Zinc</keyword>
<dbReference type="Gene3D" id="1.10.1410.10">
    <property type="match status" value="2"/>
</dbReference>
<dbReference type="Gene3D" id="4.10.60.10">
    <property type="entry name" value="Zinc finger, CCHC-type"/>
    <property type="match status" value="1"/>
</dbReference>
<dbReference type="CDD" id="cd05402">
    <property type="entry name" value="NT_PAP_TUTase"/>
    <property type="match status" value="2"/>
</dbReference>
<dbReference type="Ensembl" id="ENSSGRT00000072196.1">
    <property type="protein sequence ID" value="ENSSGRP00000067736.1"/>
    <property type="gene ID" value="ENSSGRG00000034345.1"/>
</dbReference>
<dbReference type="FunFam" id="3.30.460.10:FF:000005">
    <property type="entry name" value="terminal uridylyltransferase 4 isoform X1"/>
    <property type="match status" value="1"/>
</dbReference>
<feature type="compositionally biased region" description="Basic and acidic residues" evidence="7">
    <location>
        <begin position="71"/>
        <end position="98"/>
    </location>
</feature>
<comment type="cofactor">
    <cofactor evidence="2">
        <name>Mg(2+)</name>
        <dbReference type="ChEBI" id="CHEBI:18420"/>
    </cofactor>
</comment>
<evidence type="ECO:0000256" key="1">
    <source>
        <dbReference type="ARBA" id="ARBA00001936"/>
    </source>
</evidence>
<feature type="region of interest" description="Disordered" evidence="7">
    <location>
        <begin position="447"/>
        <end position="500"/>
    </location>
</feature>
<dbReference type="InterPro" id="IPR036875">
    <property type="entry name" value="Znf_CCHC_sf"/>
</dbReference>
<evidence type="ECO:0000256" key="7">
    <source>
        <dbReference type="SAM" id="MobiDB-lite"/>
    </source>
</evidence>
<feature type="compositionally biased region" description="Basic residues" evidence="7">
    <location>
        <begin position="1"/>
        <end position="15"/>
    </location>
</feature>
<evidence type="ECO:0000256" key="2">
    <source>
        <dbReference type="ARBA" id="ARBA00001946"/>
    </source>
</evidence>
<dbReference type="SUPFAM" id="SSF81631">
    <property type="entry name" value="PAP/OAS1 substrate-binding domain"/>
    <property type="match status" value="2"/>
</dbReference>
<reference evidence="9" key="1">
    <citation type="submission" date="2025-08" db="UniProtKB">
        <authorList>
            <consortium name="Ensembl"/>
        </authorList>
    </citation>
    <scope>IDENTIFICATION</scope>
</reference>
<dbReference type="FunFam" id="1.10.1410.10:FF:000002">
    <property type="entry name" value="terminal uridylyltransferase 4 isoform X1"/>
    <property type="match status" value="1"/>
</dbReference>
<keyword evidence="10" id="KW-1185">Reference proteome</keyword>
<comment type="cofactor">
    <cofactor evidence="1">
        <name>Mn(2+)</name>
        <dbReference type="ChEBI" id="CHEBI:29035"/>
    </cofactor>
</comment>
<dbReference type="InterPro" id="IPR054708">
    <property type="entry name" value="MTPAP-like_central"/>
</dbReference>
<dbReference type="SUPFAM" id="SSF57756">
    <property type="entry name" value="Retrovirus zinc finger-like domains"/>
    <property type="match status" value="2"/>
</dbReference>
<dbReference type="PANTHER" id="PTHR12271">
    <property type="entry name" value="POLY A POLYMERASE CID PAP -RELATED"/>
    <property type="match status" value="1"/>
</dbReference>
<dbReference type="PROSITE" id="PS50158">
    <property type="entry name" value="ZF_CCHC"/>
    <property type="match status" value="2"/>
</dbReference>
<dbReference type="Pfam" id="PF03828">
    <property type="entry name" value="PAP_assoc"/>
    <property type="match status" value="2"/>
</dbReference>
<dbReference type="GO" id="GO:0050265">
    <property type="term" value="F:RNA uridylyltransferase activity"/>
    <property type="evidence" value="ECO:0007669"/>
    <property type="project" value="TreeGrafter"/>
</dbReference>
<keyword evidence="4" id="KW-0479">Metal-binding</keyword>
<protein>
    <recommendedName>
        <fullName evidence="8">CCHC-type domain-containing protein</fullName>
    </recommendedName>
</protein>
<dbReference type="InterPro" id="IPR043519">
    <property type="entry name" value="NT_sf"/>
</dbReference>
<keyword evidence="6" id="KW-0863">Zinc-finger</keyword>
<dbReference type="GO" id="GO:0031123">
    <property type="term" value="P:RNA 3'-end processing"/>
    <property type="evidence" value="ECO:0007669"/>
    <property type="project" value="TreeGrafter"/>
</dbReference>
<reference evidence="9" key="2">
    <citation type="submission" date="2025-09" db="UniProtKB">
        <authorList>
            <consortium name="Ensembl"/>
        </authorList>
    </citation>
    <scope>IDENTIFICATION</scope>
</reference>
<dbReference type="PANTHER" id="PTHR12271:SF34">
    <property type="entry name" value="TERMINAL URIDYLYLTRANSFERASE 7"/>
    <property type="match status" value="1"/>
</dbReference>
<dbReference type="Pfam" id="PF19088">
    <property type="entry name" value="TUTase"/>
    <property type="match status" value="1"/>
</dbReference>
<dbReference type="InterPro" id="IPR002058">
    <property type="entry name" value="PAP_assoc"/>
</dbReference>
<evidence type="ECO:0000256" key="3">
    <source>
        <dbReference type="ARBA" id="ARBA00022679"/>
    </source>
</evidence>
<dbReference type="Gene3D" id="3.30.460.10">
    <property type="entry name" value="Beta Polymerase, domain 2"/>
    <property type="match status" value="2"/>
</dbReference>
<name>A0A672PV11_SINGR</name>
<keyword evidence="5" id="KW-0460">Magnesium</keyword>
<evidence type="ECO:0000313" key="9">
    <source>
        <dbReference type="Ensembl" id="ENSSGRP00000067736.1"/>
    </source>
</evidence>
<organism evidence="9 10">
    <name type="scientific">Sinocyclocheilus grahami</name>
    <name type="common">Dianchi golden-line fish</name>
    <name type="synonym">Barbus grahami</name>
    <dbReference type="NCBI Taxonomy" id="75366"/>
    <lineage>
        <taxon>Eukaryota</taxon>
        <taxon>Metazoa</taxon>
        <taxon>Chordata</taxon>
        <taxon>Craniata</taxon>
        <taxon>Vertebrata</taxon>
        <taxon>Euteleostomi</taxon>
        <taxon>Actinopterygii</taxon>
        <taxon>Neopterygii</taxon>
        <taxon>Teleostei</taxon>
        <taxon>Ostariophysi</taxon>
        <taxon>Cypriniformes</taxon>
        <taxon>Cyprinidae</taxon>
        <taxon>Cyprininae</taxon>
        <taxon>Sinocyclocheilus</taxon>
    </lineage>
</organism>
<feature type="domain" description="CCHC-type" evidence="8">
    <location>
        <begin position="1001"/>
        <end position="1014"/>
    </location>
</feature>
<feature type="region of interest" description="Disordered" evidence="7">
    <location>
        <begin position="969"/>
        <end position="991"/>
    </location>
</feature>
<proteinExistence type="predicted"/>
<accession>A0A672PV11</accession>
<feature type="compositionally biased region" description="Polar residues" evidence="7">
    <location>
        <begin position="447"/>
        <end position="463"/>
    </location>
</feature>
<dbReference type="InterPro" id="IPR001878">
    <property type="entry name" value="Znf_CCHC"/>
</dbReference>
<dbReference type="InterPro" id="IPR045100">
    <property type="entry name" value="TUT4/7_NTP_transf"/>
</dbReference>
<evidence type="ECO:0000256" key="4">
    <source>
        <dbReference type="ARBA" id="ARBA00022723"/>
    </source>
</evidence>
<evidence type="ECO:0000313" key="10">
    <source>
        <dbReference type="Proteomes" id="UP000472262"/>
    </source>
</evidence>
<feature type="region of interest" description="Disordered" evidence="7">
    <location>
        <begin position="1"/>
        <end position="101"/>
    </location>
</feature>
<evidence type="ECO:0000256" key="5">
    <source>
        <dbReference type="ARBA" id="ARBA00022842"/>
    </source>
</evidence>
<feature type="compositionally biased region" description="Basic residues" evidence="7">
    <location>
        <begin position="43"/>
        <end position="53"/>
    </location>
</feature>
<dbReference type="GO" id="GO:0008270">
    <property type="term" value="F:zinc ion binding"/>
    <property type="evidence" value="ECO:0007669"/>
    <property type="project" value="UniProtKB-KW"/>
</dbReference>
<gene>
    <name evidence="9" type="primary">tut7</name>
</gene>
<dbReference type="Proteomes" id="UP000472262">
    <property type="component" value="Unassembled WGS sequence"/>
</dbReference>
<dbReference type="Pfam" id="PF00098">
    <property type="entry name" value="zf-CCHC"/>
    <property type="match status" value="1"/>
</dbReference>
<evidence type="ECO:0000256" key="6">
    <source>
        <dbReference type="PROSITE-ProRule" id="PRU00047"/>
    </source>
</evidence>
<dbReference type="AlphaFoldDB" id="A0A672PV11"/>
<feature type="domain" description="CCHC-type" evidence="8">
    <location>
        <begin position="931"/>
        <end position="945"/>
    </location>
</feature>
<dbReference type="GO" id="GO:0003676">
    <property type="term" value="F:nucleic acid binding"/>
    <property type="evidence" value="ECO:0007669"/>
    <property type="project" value="InterPro"/>
</dbReference>
<dbReference type="SMART" id="SM00343">
    <property type="entry name" value="ZnF_C2HC"/>
    <property type="match status" value="3"/>
</dbReference>
<sequence length="1062" mass="121131">MAAKGNRKFSPRYRRPKEADEAESWRSPLGQDSVNHERSYSPKTKRGHNRRAKASQSCSSPEGRAFGQSPSHKDRIQKGSPADRRNWRERQRDGQKHDRLGRKPRYGITYYQIMIKMLVDSNICALHLKLKFVSSLQELQKLTLLLNIPPPGKPQCHSISLALESVIAEFGLNDQDLKQRQNVLTLVEKVLQPVLPGCQFRLYGSSCTKFGFRDSDVNIDVKFPSHVSRKSLFVSVEGDFYRRMPVVVCKEKTSGLICKVSAGNESACLTTAYLAELANLEPQLAPLVVCFRYWAKVCCVDQMEEGGLPSYCFALMVISFLQRCKEPILPSYLESVVCVSTLIHQLIKCPLVFKGRSPPVLLGKLWVELLRYYSLEFQIPEKVISVRTNSDLLRDLKDWPKKRIAIEDPFAIQRNVARTLNSQMMFDYMLHCLKTTYKYFASPSKSTAGKVRSNSQTDKSVNAVNHIDSVKRSTKVPAENLERSHARSSPHSAEELEDSDCMIELEQDEEEEADSDMETEHFPSGESPLPFLSAFHFVKWTRESPILICSLCKSDGHLKQDCPEDFKRVELEPLPHMTLDFVKLLNDVCEQCYCDFAPDDVEVNVREHILQDFENFLRCQVPGAKLVLFGSSKNGFGFKQSDLDICMTLEGQDTAEGLDSMAVIESLTKALRKHHALRNILPITSAKVPIVKFYHTKTGLEGDISLYNTLALHNTELLASYAAIDIRVKILCYVMKVFAKVCDIGDASRGSLSSYAYTLMVLYFLQQRSPPVIPVLQEMYVGEEKPVVLVDGWDVHFFKDLKNLHKYWPEYKKNKESVGQLWFGLLQFYTEIFDFKETVICIRRKEPLTTFKKQWTSKHLAIEDPFDLSHNLGAGLSRRMASFILKAFINARSVFGTPVRGFPPEYSNKMEYFFDPEVLTEGKLAPNDRCCRICGKIGHFMKDCPMRRSLIFQCFNGLLRQRRDNDGLFSGRDVNRPDGRVMTDGSPYTDRRRRQREEKCCYLCGSSGHIKKDCLLSKSIGSCAQFIVTVLQECDQESLVYFSLQNPPQTHTKEALRQTGTD</sequence>